<dbReference type="SUPFAM" id="SSF53448">
    <property type="entry name" value="Nucleotide-diphospho-sugar transferases"/>
    <property type="match status" value="1"/>
</dbReference>
<dbReference type="GO" id="GO:0005737">
    <property type="term" value="C:cytoplasm"/>
    <property type="evidence" value="ECO:0007669"/>
    <property type="project" value="UniProtKB-SubCell"/>
</dbReference>
<evidence type="ECO:0000256" key="6">
    <source>
        <dbReference type="ARBA" id="ARBA00023134"/>
    </source>
</evidence>
<comment type="function">
    <text evidence="8">Transfers a GMP moiety from GTP to Mo-molybdopterin (Mo-MPT) cofactor (Moco or molybdenum cofactor) to form Mo-molybdopterin guanine dinucleotide (Mo-MGD) cofactor.</text>
</comment>
<dbReference type="OrthoDB" id="9788394at2"/>
<keyword evidence="7 8" id="KW-0501">Molybdenum cofactor biosynthesis</keyword>
<comment type="cofactor">
    <cofactor evidence="8">
        <name>Mg(2+)</name>
        <dbReference type="ChEBI" id="CHEBI:18420"/>
    </cofactor>
</comment>
<dbReference type="PANTHER" id="PTHR19136:SF81">
    <property type="entry name" value="MOLYBDENUM COFACTOR GUANYLYLTRANSFERASE"/>
    <property type="match status" value="1"/>
</dbReference>
<keyword evidence="5 8" id="KW-0460">Magnesium</keyword>
<accession>T0KAN1</accession>
<evidence type="ECO:0000313" key="10">
    <source>
        <dbReference type="EMBL" id="EQB30543.1"/>
    </source>
</evidence>
<dbReference type="Pfam" id="PF12804">
    <property type="entry name" value="NTP_transf_3"/>
    <property type="match status" value="1"/>
</dbReference>
<evidence type="ECO:0000256" key="8">
    <source>
        <dbReference type="HAMAP-Rule" id="MF_00316"/>
    </source>
</evidence>
<dbReference type="InterPro" id="IPR013482">
    <property type="entry name" value="Molybde_CF_guanTrfase"/>
</dbReference>
<keyword evidence="11" id="KW-1185">Reference proteome</keyword>
<reference evidence="10 11" key="1">
    <citation type="journal article" date="2013" name="Genome Announc.">
        <title>Draft Genome Sequence of Sphingobium ummariense Strain RL-3, a Hexachlorocyclohexane-Degrading Bacterium.</title>
        <authorList>
            <person name="Kohli P."/>
            <person name="Dua A."/>
            <person name="Sangwan N."/>
            <person name="Oldach P."/>
            <person name="Khurana J.P."/>
            <person name="Lal R."/>
        </authorList>
    </citation>
    <scope>NUCLEOTIDE SEQUENCE [LARGE SCALE GENOMIC DNA]</scope>
    <source>
        <strain evidence="10 11">RL-3</strain>
    </source>
</reference>
<dbReference type="Gene3D" id="3.90.550.10">
    <property type="entry name" value="Spore Coat Polysaccharide Biosynthesis Protein SpsA, Chain A"/>
    <property type="match status" value="1"/>
</dbReference>
<comment type="caution">
    <text evidence="10">The sequence shown here is derived from an EMBL/GenBank/DDBJ whole genome shotgun (WGS) entry which is preliminary data.</text>
</comment>
<dbReference type="HAMAP" id="MF_00316">
    <property type="entry name" value="MobA"/>
    <property type="match status" value="1"/>
</dbReference>
<feature type="binding site" evidence="8">
    <location>
        <begin position="8"/>
        <end position="10"/>
    </location>
    <ligand>
        <name>GTP</name>
        <dbReference type="ChEBI" id="CHEBI:37565"/>
    </ligand>
</feature>
<dbReference type="CDD" id="cd02503">
    <property type="entry name" value="MobA"/>
    <property type="match status" value="1"/>
</dbReference>
<keyword evidence="6 8" id="KW-0342">GTP-binding</keyword>
<comment type="domain">
    <text evidence="8">The N-terminal domain determines nucleotide recognition and specific binding, while the C-terminal domain determines the specific binding to the target protein.</text>
</comment>
<keyword evidence="1 8" id="KW-0963">Cytoplasm</keyword>
<organism evidence="10 11">
    <name type="scientific">Sphingobium ummariense RL-3</name>
    <dbReference type="NCBI Taxonomy" id="1346791"/>
    <lineage>
        <taxon>Bacteria</taxon>
        <taxon>Pseudomonadati</taxon>
        <taxon>Pseudomonadota</taxon>
        <taxon>Alphaproteobacteria</taxon>
        <taxon>Sphingomonadales</taxon>
        <taxon>Sphingomonadaceae</taxon>
        <taxon>Sphingobium</taxon>
    </lineage>
</organism>
<dbReference type="RefSeq" id="WP_021319504.1">
    <property type="nucleotide sequence ID" value="NZ_AUWY01000120.1"/>
</dbReference>
<gene>
    <name evidence="8" type="primary">mobA</name>
    <name evidence="10" type="ORF">M529_19530</name>
</gene>
<sequence>MRLLGAVLAGGRSSRFGSDKARALMADGRSLLDHAVAALAPHVEAVAVCGRAVEGLLSLADRPAPDLGPLGGLAAALHHARERGFDAVLTTGCDMPVFPARLAAALIDNAPAVLQGQPLAGCWPVGFSDALDAHLAATEDRSIRAWVSRAGARTITLPDMVLPNINRPADLETLQRDRS</sequence>
<comment type="subcellular location">
    <subcellularLocation>
        <location evidence="8">Cytoplasm</location>
    </subcellularLocation>
</comment>
<dbReference type="EMBL" id="AUWY01000120">
    <property type="protein sequence ID" value="EQB30543.1"/>
    <property type="molecule type" value="Genomic_DNA"/>
</dbReference>
<evidence type="ECO:0000259" key="9">
    <source>
        <dbReference type="Pfam" id="PF12804"/>
    </source>
</evidence>
<evidence type="ECO:0000256" key="3">
    <source>
        <dbReference type="ARBA" id="ARBA00022723"/>
    </source>
</evidence>
<name>T0KAN1_9SPHN</name>
<dbReference type="eggNOG" id="COG0746">
    <property type="taxonomic scope" value="Bacteria"/>
</dbReference>
<keyword evidence="4 8" id="KW-0547">Nucleotide-binding</keyword>
<evidence type="ECO:0000313" key="11">
    <source>
        <dbReference type="Proteomes" id="UP000015523"/>
    </source>
</evidence>
<keyword evidence="2 8" id="KW-0808">Transferase</keyword>
<dbReference type="AlphaFoldDB" id="T0KAN1"/>
<dbReference type="PATRIC" id="fig|1346791.3.peg.3771"/>
<feature type="domain" description="MobA-like NTP transferase" evidence="9">
    <location>
        <begin position="5"/>
        <end position="149"/>
    </location>
</feature>
<dbReference type="Proteomes" id="UP000015523">
    <property type="component" value="Unassembled WGS sequence"/>
</dbReference>
<comment type="similarity">
    <text evidence="8">Belongs to the MobA family.</text>
</comment>
<dbReference type="GO" id="GO:0046872">
    <property type="term" value="F:metal ion binding"/>
    <property type="evidence" value="ECO:0007669"/>
    <property type="project" value="UniProtKB-KW"/>
</dbReference>
<dbReference type="EC" id="2.7.7.77" evidence="8"/>
<dbReference type="GO" id="GO:0006777">
    <property type="term" value="P:Mo-molybdopterin cofactor biosynthetic process"/>
    <property type="evidence" value="ECO:0007669"/>
    <property type="project" value="UniProtKB-KW"/>
</dbReference>
<protein>
    <recommendedName>
        <fullName evidence="8">Molybdenum cofactor guanylyltransferase</fullName>
        <shortName evidence="8">MoCo guanylyltransferase</shortName>
        <ecNumber evidence="8">2.7.7.77</ecNumber>
    </recommendedName>
    <alternativeName>
        <fullName evidence="8">GTP:molybdopterin guanylyltransferase</fullName>
    </alternativeName>
    <alternativeName>
        <fullName evidence="8">Mo-MPT guanylyltransferase</fullName>
    </alternativeName>
    <alternativeName>
        <fullName evidence="8">Molybdopterin guanylyltransferase</fullName>
    </alternativeName>
    <alternativeName>
        <fullName evidence="8">Molybdopterin-guanine dinucleotide synthase</fullName>
        <shortName evidence="8">MGD synthase</shortName>
    </alternativeName>
</protein>
<evidence type="ECO:0000256" key="2">
    <source>
        <dbReference type="ARBA" id="ARBA00022679"/>
    </source>
</evidence>
<comment type="caution">
    <text evidence="8">Lacks conserved residue(s) required for the propagation of feature annotation.</text>
</comment>
<feature type="binding site" evidence="8">
    <location>
        <position position="94"/>
    </location>
    <ligand>
        <name>GTP</name>
        <dbReference type="ChEBI" id="CHEBI:37565"/>
    </ligand>
</feature>
<dbReference type="InterPro" id="IPR029044">
    <property type="entry name" value="Nucleotide-diphossugar_trans"/>
</dbReference>
<dbReference type="PANTHER" id="PTHR19136">
    <property type="entry name" value="MOLYBDENUM COFACTOR GUANYLYLTRANSFERASE"/>
    <property type="match status" value="1"/>
</dbReference>
<dbReference type="GO" id="GO:0005525">
    <property type="term" value="F:GTP binding"/>
    <property type="evidence" value="ECO:0007669"/>
    <property type="project" value="UniProtKB-UniRule"/>
</dbReference>
<evidence type="ECO:0000256" key="5">
    <source>
        <dbReference type="ARBA" id="ARBA00022842"/>
    </source>
</evidence>
<feature type="binding site" evidence="8">
    <location>
        <position position="66"/>
    </location>
    <ligand>
        <name>GTP</name>
        <dbReference type="ChEBI" id="CHEBI:37565"/>
    </ligand>
</feature>
<comment type="subunit">
    <text evidence="8">Monomer.</text>
</comment>
<feature type="binding site" evidence="8">
    <location>
        <position position="94"/>
    </location>
    <ligand>
        <name>Mg(2+)</name>
        <dbReference type="ChEBI" id="CHEBI:18420"/>
    </ligand>
</feature>
<proteinExistence type="inferred from homology"/>
<comment type="catalytic activity">
    <reaction evidence="8">
        <text>Mo-molybdopterin + GTP + H(+) = Mo-molybdopterin guanine dinucleotide + diphosphate</text>
        <dbReference type="Rhea" id="RHEA:34243"/>
        <dbReference type="ChEBI" id="CHEBI:15378"/>
        <dbReference type="ChEBI" id="CHEBI:33019"/>
        <dbReference type="ChEBI" id="CHEBI:37565"/>
        <dbReference type="ChEBI" id="CHEBI:71302"/>
        <dbReference type="ChEBI" id="CHEBI:71310"/>
        <dbReference type="EC" id="2.7.7.77"/>
    </reaction>
</comment>
<evidence type="ECO:0000256" key="7">
    <source>
        <dbReference type="ARBA" id="ARBA00023150"/>
    </source>
</evidence>
<dbReference type="InterPro" id="IPR025877">
    <property type="entry name" value="MobA-like_NTP_Trfase"/>
</dbReference>
<evidence type="ECO:0000256" key="1">
    <source>
        <dbReference type="ARBA" id="ARBA00022490"/>
    </source>
</evidence>
<keyword evidence="3 8" id="KW-0479">Metal-binding</keyword>
<evidence type="ECO:0000256" key="4">
    <source>
        <dbReference type="ARBA" id="ARBA00022741"/>
    </source>
</evidence>
<dbReference type="GO" id="GO:0061603">
    <property type="term" value="F:molybdenum cofactor guanylyltransferase activity"/>
    <property type="evidence" value="ECO:0007669"/>
    <property type="project" value="UniProtKB-EC"/>
</dbReference>
<dbReference type="STRING" id="1346791.M529_19530"/>